<dbReference type="InterPro" id="IPR036291">
    <property type="entry name" value="NAD(P)-bd_dom_sf"/>
</dbReference>
<evidence type="ECO:0000313" key="8">
    <source>
        <dbReference type="EMBL" id="KAK0649723.1"/>
    </source>
</evidence>
<evidence type="ECO:0000256" key="1">
    <source>
        <dbReference type="ARBA" id="ARBA00001947"/>
    </source>
</evidence>
<proteinExistence type="inferred from homology"/>
<dbReference type="Pfam" id="PF00107">
    <property type="entry name" value="ADH_zinc_N"/>
    <property type="match status" value="1"/>
</dbReference>
<evidence type="ECO:0000259" key="7">
    <source>
        <dbReference type="SMART" id="SM00829"/>
    </source>
</evidence>
<keyword evidence="9" id="KW-1185">Reference proteome</keyword>
<dbReference type="InterPro" id="IPR013154">
    <property type="entry name" value="ADH-like_N"/>
</dbReference>
<dbReference type="InterPro" id="IPR013149">
    <property type="entry name" value="ADH-like_C"/>
</dbReference>
<evidence type="ECO:0000256" key="3">
    <source>
        <dbReference type="ARBA" id="ARBA00022723"/>
    </source>
</evidence>
<dbReference type="PANTHER" id="PTHR43350:SF2">
    <property type="entry name" value="GROES-LIKE ZINC-BINDING ALCOHOL DEHYDROGENASE FAMILY PROTEIN"/>
    <property type="match status" value="1"/>
</dbReference>
<dbReference type="InterPro" id="IPR011032">
    <property type="entry name" value="GroES-like_sf"/>
</dbReference>
<dbReference type="Pfam" id="PF08240">
    <property type="entry name" value="ADH_N"/>
    <property type="match status" value="1"/>
</dbReference>
<reference evidence="8" key="1">
    <citation type="submission" date="2023-06" db="EMBL/GenBank/DDBJ databases">
        <title>Genome-scale phylogeny and comparative genomics of the fungal order Sordariales.</title>
        <authorList>
            <consortium name="Lawrence Berkeley National Laboratory"/>
            <person name="Hensen N."/>
            <person name="Bonometti L."/>
            <person name="Westerberg I."/>
            <person name="Brannstrom I.O."/>
            <person name="Guillou S."/>
            <person name="Cros-Aarteil S."/>
            <person name="Calhoun S."/>
            <person name="Haridas S."/>
            <person name="Kuo A."/>
            <person name="Mondo S."/>
            <person name="Pangilinan J."/>
            <person name="Riley R."/>
            <person name="Labutti K."/>
            <person name="Andreopoulos B."/>
            <person name="Lipzen A."/>
            <person name="Chen C."/>
            <person name="Yanf M."/>
            <person name="Daum C."/>
            <person name="Ng V."/>
            <person name="Clum A."/>
            <person name="Steindorff A."/>
            <person name="Ohm R."/>
            <person name="Martin F."/>
            <person name="Silar P."/>
            <person name="Natvig D."/>
            <person name="Lalanne C."/>
            <person name="Gautier V."/>
            <person name="Ament-Velasquez S.L."/>
            <person name="Kruys A."/>
            <person name="Hutchinson M.I."/>
            <person name="Powell A.J."/>
            <person name="Barry K."/>
            <person name="Miller A.N."/>
            <person name="Grigoriev I.V."/>
            <person name="Debuchy R."/>
            <person name="Gladieux P."/>
            <person name="Thoren M.H."/>
            <person name="Johannesson H."/>
        </authorList>
    </citation>
    <scope>NUCLEOTIDE SEQUENCE</scope>
    <source>
        <strain evidence="8">SMH2532-1</strain>
    </source>
</reference>
<dbReference type="InterPro" id="IPR020843">
    <property type="entry name" value="ER"/>
</dbReference>
<comment type="cofactor">
    <cofactor evidence="1">
        <name>Zn(2+)</name>
        <dbReference type="ChEBI" id="CHEBI:29105"/>
    </cofactor>
</comment>
<accession>A0AA39YBS0</accession>
<evidence type="ECO:0000256" key="5">
    <source>
        <dbReference type="ARBA" id="ARBA00023002"/>
    </source>
</evidence>
<dbReference type="PANTHER" id="PTHR43350">
    <property type="entry name" value="NAD-DEPENDENT ALCOHOL DEHYDROGENASE"/>
    <property type="match status" value="1"/>
</dbReference>
<protein>
    <submittedName>
        <fullName evidence="8">Chaperonin 10-like protein</fullName>
    </submittedName>
</protein>
<gene>
    <name evidence="8" type="ORF">B0T16DRAFT_492296</name>
</gene>
<dbReference type="Gene3D" id="3.90.180.10">
    <property type="entry name" value="Medium-chain alcohol dehydrogenases, catalytic domain"/>
    <property type="match status" value="1"/>
</dbReference>
<dbReference type="EMBL" id="JAULSV010000003">
    <property type="protein sequence ID" value="KAK0649723.1"/>
    <property type="molecule type" value="Genomic_DNA"/>
</dbReference>
<keyword evidence="4" id="KW-0862">Zinc</keyword>
<dbReference type="AlphaFoldDB" id="A0AA39YBS0"/>
<evidence type="ECO:0000256" key="6">
    <source>
        <dbReference type="SAM" id="MobiDB-lite"/>
    </source>
</evidence>
<sequence>MSRLTASDAPNPGQRQFELNPAHPHYPENRYPNMASPPPVQTEAYIVTAPGSPITLSTITYTPIHPDEILVSVSAFSLCATDLKAAAGAFLTGPPMILGHECAGTVIQAGSATSLRQGDKVILSYASCRACRECRAGANAYCERLAELNFTGLRRDGSTAATFIDSDGKEMPLKGHFFGQSSMARVVLARAACAVKVPSETTEEEMRMFASLGCGIQTGAGAIFNVANPKAGSRILVFGAGAVGLAACLAARVTEPEMLVLVDNSSVKLGILPEFVKGAVTDMVDSSTVKDGDELVERLKGLTSDGRGFDYALDCVGRGDVVRVAHLALRARGTVITVGGSTDTMQFTLSQHLTRGITYKGTHQGDSVPSVEIPQLLTLWCQGEFPFDELLTFYEFGDLHKAIQDVKAGVAIKAVLVNRKVK</sequence>
<dbReference type="SUPFAM" id="SSF51735">
    <property type="entry name" value="NAD(P)-binding Rossmann-fold domains"/>
    <property type="match status" value="1"/>
</dbReference>
<comment type="caution">
    <text evidence="8">The sequence shown here is derived from an EMBL/GenBank/DDBJ whole genome shotgun (WGS) entry which is preliminary data.</text>
</comment>
<dbReference type="Proteomes" id="UP001174936">
    <property type="component" value="Unassembled WGS sequence"/>
</dbReference>
<dbReference type="GO" id="GO:0016491">
    <property type="term" value="F:oxidoreductase activity"/>
    <property type="evidence" value="ECO:0007669"/>
    <property type="project" value="UniProtKB-KW"/>
</dbReference>
<dbReference type="SMART" id="SM00829">
    <property type="entry name" value="PKS_ER"/>
    <property type="match status" value="1"/>
</dbReference>
<name>A0AA39YBS0_9PEZI</name>
<keyword evidence="3" id="KW-0479">Metal-binding</keyword>
<evidence type="ECO:0000313" key="9">
    <source>
        <dbReference type="Proteomes" id="UP001174936"/>
    </source>
</evidence>
<feature type="region of interest" description="Disordered" evidence="6">
    <location>
        <begin position="1"/>
        <end position="32"/>
    </location>
</feature>
<dbReference type="GO" id="GO:0046872">
    <property type="term" value="F:metal ion binding"/>
    <property type="evidence" value="ECO:0007669"/>
    <property type="project" value="UniProtKB-KW"/>
</dbReference>
<comment type="similarity">
    <text evidence="2">Belongs to the zinc-containing alcohol dehydrogenase family.</text>
</comment>
<evidence type="ECO:0000256" key="4">
    <source>
        <dbReference type="ARBA" id="ARBA00022833"/>
    </source>
</evidence>
<feature type="domain" description="Enoyl reductase (ER)" evidence="7">
    <location>
        <begin position="51"/>
        <end position="416"/>
    </location>
</feature>
<organism evidence="8 9">
    <name type="scientific">Cercophora newfieldiana</name>
    <dbReference type="NCBI Taxonomy" id="92897"/>
    <lineage>
        <taxon>Eukaryota</taxon>
        <taxon>Fungi</taxon>
        <taxon>Dikarya</taxon>
        <taxon>Ascomycota</taxon>
        <taxon>Pezizomycotina</taxon>
        <taxon>Sordariomycetes</taxon>
        <taxon>Sordariomycetidae</taxon>
        <taxon>Sordariales</taxon>
        <taxon>Lasiosphaeriaceae</taxon>
        <taxon>Cercophora</taxon>
    </lineage>
</organism>
<dbReference type="SUPFAM" id="SSF50129">
    <property type="entry name" value="GroES-like"/>
    <property type="match status" value="1"/>
</dbReference>
<keyword evidence="5" id="KW-0560">Oxidoreductase</keyword>
<dbReference type="Gene3D" id="3.40.50.720">
    <property type="entry name" value="NAD(P)-binding Rossmann-like Domain"/>
    <property type="match status" value="1"/>
</dbReference>
<evidence type="ECO:0000256" key="2">
    <source>
        <dbReference type="ARBA" id="ARBA00008072"/>
    </source>
</evidence>